<dbReference type="AlphaFoldDB" id="A0A5C1AGP9"/>
<feature type="transmembrane region" description="Helical" evidence="2">
    <location>
        <begin position="463"/>
        <end position="486"/>
    </location>
</feature>
<feature type="compositionally biased region" description="Basic and acidic residues" evidence="1">
    <location>
        <begin position="366"/>
        <end position="388"/>
    </location>
</feature>
<evidence type="ECO:0000256" key="2">
    <source>
        <dbReference type="SAM" id="Phobius"/>
    </source>
</evidence>
<accession>A0A5C1AGP9</accession>
<feature type="compositionally biased region" description="Basic and acidic residues" evidence="1">
    <location>
        <begin position="315"/>
        <end position="349"/>
    </location>
</feature>
<organism evidence="4 5">
    <name type="scientific">Limnoglobus roseus</name>
    <dbReference type="NCBI Taxonomy" id="2598579"/>
    <lineage>
        <taxon>Bacteria</taxon>
        <taxon>Pseudomonadati</taxon>
        <taxon>Planctomycetota</taxon>
        <taxon>Planctomycetia</taxon>
        <taxon>Gemmatales</taxon>
        <taxon>Gemmataceae</taxon>
        <taxon>Limnoglobus</taxon>
    </lineage>
</organism>
<proteinExistence type="predicted"/>
<evidence type="ECO:0000256" key="1">
    <source>
        <dbReference type="SAM" id="MobiDB-lite"/>
    </source>
</evidence>
<feature type="compositionally biased region" description="Basic and acidic residues" evidence="1">
    <location>
        <begin position="403"/>
        <end position="441"/>
    </location>
</feature>
<feature type="region of interest" description="Disordered" evidence="1">
    <location>
        <begin position="142"/>
        <end position="178"/>
    </location>
</feature>
<reference evidence="5" key="1">
    <citation type="submission" date="2019-08" db="EMBL/GenBank/DDBJ databases">
        <title>Limnoglobus roseus gen. nov., sp. nov., a novel freshwater planctomycete with a giant genome from the family Gemmataceae.</title>
        <authorList>
            <person name="Kulichevskaya I.S."/>
            <person name="Naumoff D.G."/>
            <person name="Miroshnikov K."/>
            <person name="Ivanova A."/>
            <person name="Philippov D.A."/>
            <person name="Hakobyan A."/>
            <person name="Rijpstra I.C."/>
            <person name="Sinninghe Damste J.S."/>
            <person name="Liesack W."/>
            <person name="Dedysh S.N."/>
        </authorList>
    </citation>
    <scope>NUCLEOTIDE SEQUENCE [LARGE SCALE GENOMIC DNA]</scope>
    <source>
        <strain evidence="5">PX52</strain>
    </source>
</reference>
<keyword evidence="2" id="KW-0472">Membrane</keyword>
<keyword evidence="2" id="KW-1133">Transmembrane helix</keyword>
<evidence type="ECO:0000313" key="4">
    <source>
        <dbReference type="EMBL" id="QEL18000.1"/>
    </source>
</evidence>
<dbReference type="RefSeq" id="WP_149112542.1">
    <property type="nucleotide sequence ID" value="NZ_CP042425.1"/>
</dbReference>
<dbReference type="InterPro" id="IPR025403">
    <property type="entry name" value="TgpA-like_C"/>
</dbReference>
<protein>
    <recommendedName>
        <fullName evidence="3">Protein-glutamine gamma-glutamyltransferase-like C-terminal domain-containing protein</fullName>
    </recommendedName>
</protein>
<dbReference type="KEGG" id="lrs:PX52LOC_05014"/>
<gene>
    <name evidence="4" type="ORF">PX52LOC_05014</name>
</gene>
<keyword evidence="2" id="KW-0812">Transmembrane</keyword>
<sequence length="633" mass="69021">MPAETKAPTLVDWVVIALSPALVMLMVGSLVFFLVEVLYAGQYSDRLLYTLFFFVIGAVLIARISIEQGSMKARMYGLGLGLATFIALQTFVSYPKGTQFISPVINLFLIAIVWWSANKLTWDCTHLDEDRKSSGRGILVAAGLDGPTPTNAAESRAREKQGETDGDDEADVKAEAKKRKKDPVGVLGWMARWDRFRETQRKKPHTPGTWIVYFSLAAFPLFGLGQSLIPADDVARRRATFLQMAVYVGSGLMLLVTTSLLGLRKYLRERNANIPPAMTMGWLGLGAALIAMFLVVGAVLPRPHSETPLINLPRAGKDDRGASKYAQKTDDGSAGKGEGKAGQKQEAGADAKQSGKNGEKGGNAGEKGDGGGKGKDKGGKEKGDDKNGEQQNNAQGNNAKQQDNPDKQDGKPGDQKDNKAEGDREAKNADGKAEDRDRSDGGNESSSGAVSKAMQAVGSFIKWVVWIVIAVLVVVGLFVFFLKYLAPFTAWAQGLLDWLRGLFARKERVRTANKRQEEAVAEVEDRPPPFSEFPNPFDDGSAKRMTLTQLIEYSFSAFESWAWEQDMGRTPDETPNEFAARIGGKYADFDEDGRKLANLYVRTLYSTQPLPAVEAIKTLQAFWRSVESAGVGA</sequence>
<evidence type="ECO:0000259" key="3">
    <source>
        <dbReference type="Pfam" id="PF13559"/>
    </source>
</evidence>
<evidence type="ECO:0000313" key="5">
    <source>
        <dbReference type="Proteomes" id="UP000324974"/>
    </source>
</evidence>
<feature type="transmembrane region" description="Helical" evidence="2">
    <location>
        <begin position="241"/>
        <end position="261"/>
    </location>
</feature>
<feature type="transmembrane region" description="Helical" evidence="2">
    <location>
        <begin position="76"/>
        <end position="94"/>
    </location>
</feature>
<dbReference type="EMBL" id="CP042425">
    <property type="protein sequence ID" value="QEL18000.1"/>
    <property type="molecule type" value="Genomic_DNA"/>
</dbReference>
<feature type="compositionally biased region" description="Low complexity" evidence="1">
    <location>
        <begin position="389"/>
        <end position="402"/>
    </location>
</feature>
<dbReference type="OrthoDB" id="289048at2"/>
<dbReference type="Proteomes" id="UP000324974">
    <property type="component" value="Chromosome"/>
</dbReference>
<feature type="transmembrane region" description="Helical" evidence="2">
    <location>
        <begin position="12"/>
        <end position="35"/>
    </location>
</feature>
<keyword evidence="5" id="KW-1185">Reference proteome</keyword>
<feature type="region of interest" description="Disordered" evidence="1">
    <location>
        <begin position="305"/>
        <end position="449"/>
    </location>
</feature>
<feature type="transmembrane region" description="Helical" evidence="2">
    <location>
        <begin position="47"/>
        <end position="64"/>
    </location>
</feature>
<dbReference type="Pfam" id="PF13559">
    <property type="entry name" value="DUF4129"/>
    <property type="match status" value="1"/>
</dbReference>
<feature type="transmembrane region" description="Helical" evidence="2">
    <location>
        <begin position="210"/>
        <end position="229"/>
    </location>
</feature>
<feature type="transmembrane region" description="Helical" evidence="2">
    <location>
        <begin position="100"/>
        <end position="117"/>
    </location>
</feature>
<feature type="domain" description="Protein-glutamine gamma-glutamyltransferase-like C-terminal" evidence="3">
    <location>
        <begin position="557"/>
        <end position="614"/>
    </location>
</feature>
<feature type="transmembrane region" description="Helical" evidence="2">
    <location>
        <begin position="282"/>
        <end position="300"/>
    </location>
</feature>
<name>A0A5C1AGP9_9BACT</name>